<dbReference type="SUPFAM" id="SSF47794">
    <property type="entry name" value="Rad51 N-terminal domain-like"/>
    <property type="match status" value="1"/>
</dbReference>
<accession>A0A8U0A055</accession>
<protein>
    <submittedName>
        <fullName evidence="2">Helix-hairpin-helix domain-containing protein</fullName>
    </submittedName>
</protein>
<evidence type="ECO:0000256" key="1">
    <source>
        <dbReference type="SAM" id="MobiDB-lite"/>
    </source>
</evidence>
<dbReference type="Proteomes" id="UP000831768">
    <property type="component" value="Chromosome"/>
</dbReference>
<reference evidence="2" key="1">
    <citation type="submission" date="2022-04" db="EMBL/GenBank/DDBJ databases">
        <title>Halocatena sp. nov., isolated from a salt lake.</title>
        <authorList>
            <person name="Cui H.-L."/>
        </authorList>
    </citation>
    <scope>NUCLEOTIDE SEQUENCE</scope>
    <source>
        <strain evidence="2">AD-1</strain>
    </source>
</reference>
<evidence type="ECO:0000313" key="2">
    <source>
        <dbReference type="EMBL" id="UPM42445.1"/>
    </source>
</evidence>
<feature type="region of interest" description="Disordered" evidence="1">
    <location>
        <begin position="1"/>
        <end position="150"/>
    </location>
</feature>
<sequence>MNLLDKIKSILNMGNEESKPADTTATSDVSSYESNSSDPSGNGTVDKKSDAEPTGAPSETDSTRVPNVEKAETDTDISANHTDDGETEAATAVEAESKTKDTEPETDSTQPETDNNEPETEDTEPQTDDGGSPSETNGASTAEVVESEPVDVIKGVGTTYAERLGEAGIETVDELAAADPEAIAGETDISAKRIERWVGRAEHR</sequence>
<dbReference type="Gene3D" id="1.10.150.20">
    <property type="entry name" value="5' to 3' exonuclease, C-terminal subdomain"/>
    <property type="match status" value="1"/>
</dbReference>
<dbReference type="Pfam" id="PF14520">
    <property type="entry name" value="HHH_5"/>
    <property type="match status" value="1"/>
</dbReference>
<evidence type="ECO:0000313" key="3">
    <source>
        <dbReference type="Proteomes" id="UP000831768"/>
    </source>
</evidence>
<organism evidence="2 3">
    <name type="scientific">Halocatena salina</name>
    <dbReference type="NCBI Taxonomy" id="2934340"/>
    <lineage>
        <taxon>Archaea</taxon>
        <taxon>Methanobacteriati</taxon>
        <taxon>Methanobacteriota</taxon>
        <taxon>Stenosarchaea group</taxon>
        <taxon>Halobacteria</taxon>
        <taxon>Halobacteriales</taxon>
        <taxon>Natronomonadaceae</taxon>
        <taxon>Halocatena</taxon>
    </lineage>
</organism>
<proteinExistence type="predicted"/>
<dbReference type="GO" id="GO:0000166">
    <property type="term" value="F:nucleotide binding"/>
    <property type="evidence" value="ECO:0007669"/>
    <property type="project" value="InterPro"/>
</dbReference>
<dbReference type="RefSeq" id="WP_247993118.1">
    <property type="nucleotide sequence ID" value="NZ_CP096019.1"/>
</dbReference>
<dbReference type="EMBL" id="CP096019">
    <property type="protein sequence ID" value="UPM42445.1"/>
    <property type="molecule type" value="Genomic_DNA"/>
</dbReference>
<keyword evidence="3" id="KW-1185">Reference proteome</keyword>
<gene>
    <name evidence="2" type="ORF">MW046_10825</name>
</gene>
<feature type="compositionally biased region" description="Low complexity" evidence="1">
    <location>
        <begin position="27"/>
        <end position="40"/>
    </location>
</feature>
<dbReference type="InterPro" id="IPR010995">
    <property type="entry name" value="DNA_repair_Rad51/TF_NusA_a-hlx"/>
</dbReference>
<dbReference type="GeneID" id="71928546"/>
<feature type="compositionally biased region" description="Acidic residues" evidence="1">
    <location>
        <begin position="114"/>
        <end position="127"/>
    </location>
</feature>
<dbReference type="AlphaFoldDB" id="A0A8U0A055"/>
<dbReference type="KEGG" id="haad:MW046_10825"/>
<name>A0A8U0A055_9EURY</name>